<proteinExistence type="predicted"/>
<name>A0A839QIB6_MYCIR</name>
<protein>
    <submittedName>
        <fullName evidence="2">Uncharacterized protein</fullName>
    </submittedName>
</protein>
<feature type="chain" id="PRO_5032595818" evidence="1">
    <location>
        <begin position="21"/>
        <end position="86"/>
    </location>
</feature>
<dbReference type="AlphaFoldDB" id="A0A839QIB6"/>
<dbReference type="EMBL" id="JACHVU010000008">
    <property type="protein sequence ID" value="MBB2992051.1"/>
    <property type="molecule type" value="Genomic_DNA"/>
</dbReference>
<reference evidence="2 3" key="1">
    <citation type="submission" date="2020-08" db="EMBL/GenBank/DDBJ databases">
        <title>The Agave Microbiome: Exploring the role of microbial communities in plant adaptations to desert environments.</title>
        <authorList>
            <person name="Partida-Martinez L.P."/>
        </authorList>
    </citation>
    <scope>NUCLEOTIDE SEQUENCE [LARGE SCALE GENOMIC DNA]</scope>
    <source>
        <strain evidence="2 3">AT2.18</strain>
    </source>
</reference>
<accession>A0A839QIB6</accession>
<evidence type="ECO:0000313" key="2">
    <source>
        <dbReference type="EMBL" id="MBB2992051.1"/>
    </source>
</evidence>
<organism evidence="2 3">
    <name type="scientific">Mycolicibacterium iranicum</name>
    <name type="common">Mycobacterium iranicum</name>
    <dbReference type="NCBI Taxonomy" id="912594"/>
    <lineage>
        <taxon>Bacteria</taxon>
        <taxon>Bacillati</taxon>
        <taxon>Actinomycetota</taxon>
        <taxon>Actinomycetes</taxon>
        <taxon>Mycobacteriales</taxon>
        <taxon>Mycobacteriaceae</taxon>
        <taxon>Mycolicibacterium</taxon>
    </lineage>
</organism>
<dbReference type="Proteomes" id="UP000550501">
    <property type="component" value="Unassembled WGS sequence"/>
</dbReference>
<evidence type="ECO:0000256" key="1">
    <source>
        <dbReference type="SAM" id="SignalP"/>
    </source>
</evidence>
<comment type="caution">
    <text evidence="2">The sequence shown here is derived from an EMBL/GenBank/DDBJ whole genome shotgun (WGS) entry which is preliminary data.</text>
</comment>
<keyword evidence="3" id="KW-1185">Reference proteome</keyword>
<gene>
    <name evidence="2" type="ORF">FHR72_003547</name>
</gene>
<keyword evidence="1" id="KW-0732">Signal</keyword>
<feature type="signal peptide" evidence="1">
    <location>
        <begin position="1"/>
        <end position="20"/>
    </location>
</feature>
<evidence type="ECO:0000313" key="3">
    <source>
        <dbReference type="Proteomes" id="UP000550501"/>
    </source>
</evidence>
<sequence>MSRRVRTICVALWCALPATARSPFSGSGEDPLEAELATVRDGGRAVPLHDLTDFAWDEVHLFNEYTRADVLAVPMGGNGLRLQNPA</sequence>
<dbReference type="RefSeq" id="WP_183470392.1">
    <property type="nucleotide sequence ID" value="NZ_JACHVU010000008.1"/>
</dbReference>